<name>A0A7W2CX71_9ACTN</name>
<gene>
    <name evidence="2" type="ORF">H1V43_05105</name>
</gene>
<dbReference type="EMBL" id="JACEQY010000003">
    <property type="protein sequence ID" value="MBA4860766.1"/>
    <property type="molecule type" value="Genomic_DNA"/>
</dbReference>
<reference evidence="2 3" key="1">
    <citation type="submission" date="2020-07" db="EMBL/GenBank/DDBJ databases">
        <title>Streptomyces isolated from Indian soil.</title>
        <authorList>
            <person name="Mandal S."/>
            <person name="Maiti P.K."/>
        </authorList>
    </citation>
    <scope>NUCLEOTIDE SEQUENCE [LARGE SCALE GENOMIC DNA]</scope>
    <source>
        <strain evidence="2 3">PSKA54</strain>
    </source>
</reference>
<keyword evidence="3" id="KW-1185">Reference proteome</keyword>
<protein>
    <submittedName>
        <fullName evidence="2">Uncharacterized protein</fullName>
    </submittedName>
</protein>
<feature type="compositionally biased region" description="Basic and acidic residues" evidence="1">
    <location>
        <begin position="41"/>
        <end position="54"/>
    </location>
</feature>
<comment type="caution">
    <text evidence="2">The sequence shown here is derived from an EMBL/GenBank/DDBJ whole genome shotgun (WGS) entry which is preliminary data.</text>
</comment>
<sequence length="122" mass="11754">MTASLIALALLALLVCGLEPSHRRRPHPRPRLYGSADSEDRDAVRVRDEIRAAADRSSGAAADGGSGAGAGGGLGAGAGGGLGAGAGGSGVGADRTSAVGADGGSGLRPTAGRIRRQPRGTS</sequence>
<dbReference type="AlphaFoldDB" id="A0A7W2CX71"/>
<evidence type="ECO:0000256" key="1">
    <source>
        <dbReference type="SAM" id="MobiDB-lite"/>
    </source>
</evidence>
<feature type="region of interest" description="Disordered" evidence="1">
    <location>
        <begin position="19"/>
        <end position="122"/>
    </location>
</feature>
<feature type="compositionally biased region" description="Gly residues" evidence="1">
    <location>
        <begin position="62"/>
        <end position="91"/>
    </location>
</feature>
<feature type="compositionally biased region" description="Basic residues" evidence="1">
    <location>
        <begin position="113"/>
        <end position="122"/>
    </location>
</feature>
<dbReference type="RefSeq" id="WP_181862835.1">
    <property type="nucleotide sequence ID" value="NZ_JACEQY010000003.1"/>
</dbReference>
<dbReference type="Proteomes" id="UP000586976">
    <property type="component" value="Unassembled WGS sequence"/>
</dbReference>
<accession>A0A7W2CX71</accession>
<proteinExistence type="predicted"/>
<evidence type="ECO:0000313" key="2">
    <source>
        <dbReference type="EMBL" id="MBA4860766.1"/>
    </source>
</evidence>
<evidence type="ECO:0000313" key="3">
    <source>
        <dbReference type="Proteomes" id="UP000586976"/>
    </source>
</evidence>
<organism evidence="2 3">
    <name type="scientific">Streptomyces himalayensis subsp. aureolus</name>
    <dbReference type="NCBI Taxonomy" id="2758039"/>
    <lineage>
        <taxon>Bacteria</taxon>
        <taxon>Bacillati</taxon>
        <taxon>Actinomycetota</taxon>
        <taxon>Actinomycetes</taxon>
        <taxon>Kitasatosporales</taxon>
        <taxon>Streptomycetaceae</taxon>
        <taxon>Streptomyces</taxon>
        <taxon>Streptomyces himalayensis</taxon>
    </lineage>
</organism>